<keyword evidence="3" id="KW-0813">Transport</keyword>
<evidence type="ECO:0000256" key="7">
    <source>
        <dbReference type="SAM" id="Phobius"/>
    </source>
</evidence>
<keyword evidence="4 7" id="KW-0812">Transmembrane</keyword>
<dbReference type="InterPro" id="IPR005828">
    <property type="entry name" value="MFS_sugar_transport-like"/>
</dbReference>
<evidence type="ECO:0000256" key="6">
    <source>
        <dbReference type="ARBA" id="ARBA00023136"/>
    </source>
</evidence>
<feature type="non-terminal residue" evidence="8">
    <location>
        <position position="515"/>
    </location>
</feature>
<evidence type="ECO:0000256" key="2">
    <source>
        <dbReference type="ARBA" id="ARBA00008335"/>
    </source>
</evidence>
<dbReference type="AlphaFoldDB" id="A0AAV2PSE2"/>
<feature type="transmembrane region" description="Helical" evidence="7">
    <location>
        <begin position="181"/>
        <end position="200"/>
    </location>
</feature>
<comment type="caution">
    <text evidence="8">The sequence shown here is derived from an EMBL/GenBank/DDBJ whole genome shotgun (WGS) entry which is preliminary data.</text>
</comment>
<name>A0AAV2PSE2_MEGNR</name>
<evidence type="ECO:0000256" key="3">
    <source>
        <dbReference type="ARBA" id="ARBA00022448"/>
    </source>
</evidence>
<dbReference type="Gene3D" id="1.20.1250.20">
    <property type="entry name" value="MFS general substrate transporter like domains"/>
    <property type="match status" value="1"/>
</dbReference>
<keyword evidence="9" id="KW-1185">Reference proteome</keyword>
<dbReference type="EMBL" id="CAXKWB010001107">
    <property type="protein sequence ID" value="CAL4063325.1"/>
    <property type="molecule type" value="Genomic_DNA"/>
</dbReference>
<dbReference type="PANTHER" id="PTHR23511:SF34">
    <property type="entry name" value="SYNAPTIC VESICLE GLYCOPROTEIN 2"/>
    <property type="match status" value="1"/>
</dbReference>
<dbReference type="InterPro" id="IPR036259">
    <property type="entry name" value="MFS_trans_sf"/>
</dbReference>
<dbReference type="PANTHER" id="PTHR23511">
    <property type="entry name" value="SYNAPTIC VESICLE GLYCOPROTEIN 2"/>
    <property type="match status" value="1"/>
</dbReference>
<feature type="transmembrane region" description="Helical" evidence="7">
    <location>
        <begin position="21"/>
        <end position="39"/>
    </location>
</feature>
<comment type="subcellular location">
    <subcellularLocation>
        <location evidence="1">Membrane</location>
        <topology evidence="1">Multi-pass membrane protein</topology>
    </subcellularLocation>
</comment>
<keyword evidence="5 7" id="KW-1133">Transmembrane helix</keyword>
<evidence type="ECO:0000256" key="5">
    <source>
        <dbReference type="ARBA" id="ARBA00022989"/>
    </source>
</evidence>
<feature type="transmembrane region" description="Helical" evidence="7">
    <location>
        <begin position="93"/>
        <end position="112"/>
    </location>
</feature>
<feature type="transmembrane region" description="Helical" evidence="7">
    <location>
        <begin position="212"/>
        <end position="228"/>
    </location>
</feature>
<keyword evidence="6 7" id="KW-0472">Membrane</keyword>
<feature type="transmembrane region" description="Helical" evidence="7">
    <location>
        <begin position="124"/>
        <end position="140"/>
    </location>
</feature>
<reference evidence="8 9" key="1">
    <citation type="submission" date="2024-05" db="EMBL/GenBank/DDBJ databases">
        <authorList>
            <person name="Wallberg A."/>
        </authorList>
    </citation>
    <scope>NUCLEOTIDE SEQUENCE [LARGE SCALE GENOMIC DNA]</scope>
</reference>
<accession>A0AAV2PSE2</accession>
<proteinExistence type="inferred from homology"/>
<evidence type="ECO:0000256" key="1">
    <source>
        <dbReference type="ARBA" id="ARBA00004141"/>
    </source>
</evidence>
<dbReference type="Proteomes" id="UP001497623">
    <property type="component" value="Unassembled WGS sequence"/>
</dbReference>
<sequence>MSRGSGLDGLLSYMGAPHPCVVLHLLITLGMFVLGLGSLETSMLLPVPLYSCWGGLDNTDLARTCQVAKIFPHTPLNEVRRVFECSDSKWQPYHWVGAVMVGMRTLVTIFAGIGADTFGRRRSAIVWLGLYFVVSFARSFAPNMDTVVFCVTLEAAAAQAVTISLLLIASEGSTQKECVRSVCLVFIGHAIGVGAGAPLINHYVPTETYRQIARSLPSLVFVLFIFGLPESGRWLVCRGQLQKATVALKKSHHIVFDPVVRPKLTTLYEEGNYGIYAVCLLDRDVCIISVYSELLTIFCEPRNMVRANFIGVRKSIGCATETRLHSTPAKPLVDQCSGCGILSHIMDLSFCITVSGCRQGKPTVFLLTLQYFCAVVKPLWPGLHTAAGLTECGLTRTRYFSSFQDCIMQLAITWLVIGSHRNVPRHTCSILVTRTLCPNIFQCILTRLRIEEFVNWKFGSGNYLMPHNVGNLLPSDFQKILKFFPHIMHLQKTERYRKDEQINSSVQKPSHVKFM</sequence>
<protein>
    <submittedName>
        <fullName evidence="8">Uncharacterized protein</fullName>
    </submittedName>
</protein>
<dbReference type="GO" id="GO:0016020">
    <property type="term" value="C:membrane"/>
    <property type="evidence" value="ECO:0007669"/>
    <property type="project" value="UniProtKB-SubCell"/>
</dbReference>
<gene>
    <name evidence="8" type="ORF">MNOR_LOCUS3288</name>
</gene>
<evidence type="ECO:0000256" key="4">
    <source>
        <dbReference type="ARBA" id="ARBA00022692"/>
    </source>
</evidence>
<comment type="similarity">
    <text evidence="2">Belongs to the major facilitator superfamily.</text>
</comment>
<dbReference type="Pfam" id="PF00083">
    <property type="entry name" value="Sugar_tr"/>
    <property type="match status" value="1"/>
</dbReference>
<dbReference type="SUPFAM" id="SSF103473">
    <property type="entry name" value="MFS general substrate transporter"/>
    <property type="match status" value="1"/>
</dbReference>
<organism evidence="8 9">
    <name type="scientific">Meganyctiphanes norvegica</name>
    <name type="common">Northern krill</name>
    <name type="synonym">Thysanopoda norvegica</name>
    <dbReference type="NCBI Taxonomy" id="48144"/>
    <lineage>
        <taxon>Eukaryota</taxon>
        <taxon>Metazoa</taxon>
        <taxon>Ecdysozoa</taxon>
        <taxon>Arthropoda</taxon>
        <taxon>Crustacea</taxon>
        <taxon>Multicrustacea</taxon>
        <taxon>Malacostraca</taxon>
        <taxon>Eumalacostraca</taxon>
        <taxon>Eucarida</taxon>
        <taxon>Euphausiacea</taxon>
        <taxon>Euphausiidae</taxon>
        <taxon>Meganyctiphanes</taxon>
    </lineage>
</organism>
<evidence type="ECO:0000313" key="9">
    <source>
        <dbReference type="Proteomes" id="UP001497623"/>
    </source>
</evidence>
<evidence type="ECO:0000313" key="8">
    <source>
        <dbReference type="EMBL" id="CAL4063325.1"/>
    </source>
</evidence>
<feature type="transmembrane region" description="Helical" evidence="7">
    <location>
        <begin position="146"/>
        <end position="169"/>
    </location>
</feature>
<dbReference type="GO" id="GO:0022857">
    <property type="term" value="F:transmembrane transporter activity"/>
    <property type="evidence" value="ECO:0007669"/>
    <property type="project" value="InterPro"/>
</dbReference>